<feature type="domain" description="Putative DNA-binding" evidence="1">
    <location>
        <begin position="5"/>
        <end position="95"/>
    </location>
</feature>
<dbReference type="KEGG" id="spsw:Sps_05482"/>
<evidence type="ECO:0000313" key="2">
    <source>
        <dbReference type="EMBL" id="AQS40546.1"/>
    </source>
</evidence>
<reference evidence="2 3" key="1">
    <citation type="submission" date="2016-03" db="EMBL/GenBank/DDBJ databases">
        <title>Complete genome sequence of Shewanella psychrophila WP2, a deep sea bacterium isolated from west Pacific sediment.</title>
        <authorList>
            <person name="Xu G."/>
            <person name="Jian H."/>
        </authorList>
    </citation>
    <scope>NUCLEOTIDE SEQUENCE [LARGE SCALE GENOMIC DNA]</scope>
    <source>
        <strain evidence="2 3">WP2</strain>
    </source>
</reference>
<dbReference type="STRING" id="225848.Sps_05482"/>
<evidence type="ECO:0000313" key="3">
    <source>
        <dbReference type="Proteomes" id="UP000189545"/>
    </source>
</evidence>
<gene>
    <name evidence="2" type="ORF">Sps_05482</name>
</gene>
<organism evidence="2 3">
    <name type="scientific">Shewanella psychrophila</name>
    <dbReference type="NCBI Taxonomy" id="225848"/>
    <lineage>
        <taxon>Bacteria</taxon>
        <taxon>Pseudomonadati</taxon>
        <taxon>Pseudomonadota</taxon>
        <taxon>Gammaproteobacteria</taxon>
        <taxon>Alteromonadales</taxon>
        <taxon>Shewanellaceae</taxon>
        <taxon>Shewanella</taxon>
    </lineage>
</organism>
<name>A0A1S6HY88_9GAMM</name>
<dbReference type="EMBL" id="CP014782">
    <property type="protein sequence ID" value="AQS40546.1"/>
    <property type="molecule type" value="Genomic_DNA"/>
</dbReference>
<dbReference type="RefSeq" id="WP_077755323.1">
    <property type="nucleotide sequence ID" value="NZ_CP014782.1"/>
</dbReference>
<dbReference type="Proteomes" id="UP000189545">
    <property type="component" value="Chromosome"/>
</dbReference>
<evidence type="ECO:0000259" key="1">
    <source>
        <dbReference type="Pfam" id="PF09836"/>
    </source>
</evidence>
<keyword evidence="3" id="KW-1185">Reference proteome</keyword>
<protein>
    <recommendedName>
        <fullName evidence="1">Putative DNA-binding domain-containing protein</fullName>
    </recommendedName>
</protein>
<dbReference type="InterPro" id="IPR018640">
    <property type="entry name" value="DUF2063"/>
</dbReference>
<accession>A0A1S6HY88</accession>
<dbReference type="AlphaFoldDB" id="A0A1S6HY88"/>
<proteinExistence type="predicted"/>
<dbReference type="Gene3D" id="1.10.150.690">
    <property type="entry name" value="DUF2063"/>
    <property type="match status" value="1"/>
</dbReference>
<dbReference type="Pfam" id="PF09836">
    <property type="entry name" value="DUF2063"/>
    <property type="match status" value="1"/>
</dbReference>
<dbReference type="InterPro" id="IPR044922">
    <property type="entry name" value="DUF2063_N_sf"/>
</dbReference>
<dbReference type="OrthoDB" id="4146344at2"/>
<sequence>MRLAQWQESFIDALRQGGSDEALLSLVEPAQGSRLDVYRNNSLQALTACLSLTFPISHELVGEACFSWLASDYIQTHPMIDSNLNCYGETFPLFLQEIIENWPEFEKLGYLAEVATLEWSLQLSYYAADSLDCQQIAQIAELSEEQHHDVVMRIRPDIFILKSSFPLYEIWLAHQHESSAIDYSSVEYFLSVSRDPFKPMVKPLSDQDFKLLDAIARGESLGEMAERELDMSPLQQWIVRGWVCGFTLKGQCIC</sequence>